<name>A0A9P4WN11_9PLEO</name>
<proteinExistence type="predicted"/>
<dbReference type="Proteomes" id="UP000758155">
    <property type="component" value="Unassembled WGS sequence"/>
</dbReference>
<keyword evidence="1" id="KW-0175">Coiled coil</keyword>
<dbReference type="OrthoDB" id="3598281at2759"/>
<feature type="region of interest" description="Disordered" evidence="2">
    <location>
        <begin position="674"/>
        <end position="693"/>
    </location>
</feature>
<organism evidence="3 4">
    <name type="scientific">Didymella heteroderae</name>
    <dbReference type="NCBI Taxonomy" id="1769908"/>
    <lineage>
        <taxon>Eukaryota</taxon>
        <taxon>Fungi</taxon>
        <taxon>Dikarya</taxon>
        <taxon>Ascomycota</taxon>
        <taxon>Pezizomycotina</taxon>
        <taxon>Dothideomycetes</taxon>
        <taxon>Pleosporomycetidae</taxon>
        <taxon>Pleosporales</taxon>
        <taxon>Pleosporineae</taxon>
        <taxon>Didymellaceae</taxon>
        <taxon>Didymella</taxon>
    </lineage>
</organism>
<dbReference type="PANTHER" id="PTHR36681:SF3">
    <property type="entry name" value="NUCLEAR GTPASE, GERMINAL CENTER-ASSOCIATED, TANDEM DUPLICATE 3"/>
    <property type="match status" value="1"/>
</dbReference>
<sequence>MSSDVISLEQFPAYLSTQRTLSRYDRGSEKKPNHIWYRMDKTKIDELLKLFSHSIADMLNGSPTNDRELQHLFRTATELANVLRSPPIKVALIGAQGAGKSLSLNALFDCDGPSLTGAGGAACTSSITRYVHYRGEFRFSAEIKFLSAEKREVLLKEHARNYFHYQHVDVDSDDEDTPRRKPDNHDEMERRLKDTAEDVFMTLFGSCTAFQESWSSASYKSGEFIRICQLKCEETLRKEGGALGTAIKLANDQKDLLKQLKPFIIKVKDITWIEIIDLPGWGDSNSRVRHAEEIKDNVDVELILADIIRIHSDDKVINTARAAVAHHGPANVKVITTKIDDAEHQKAQLEDDEDTVNDSKRNRGFETIAQDFEAIFKAFMTRLLSQAMSSFQKASDAFNRILKNRGTVPQGVSKARGLENCANWNKDLASILAPSFQKWASSYAEHMRPMEPAFAYAFDQLHKKVLHMMSKSAANLPTVEKTKKKWTTFHHKVQAKVIGLMEAVARVQTERLEWATMAYDRENNLIAELTDDIYTDVFNTVPALKAPNPKAKKQYKQYVEPKLKFQKRKLADMFLHSDRHFVDIAINHFQGEFDKKMRSTLGEYLAGIERIFKDFSRSLSDLRPISYVLTPEGEAIRADVEERIPELEQKIDNIDVKEDEDNLALIFETMAERKKAEDSTGRRQTKRIKQEPL</sequence>
<dbReference type="Gene3D" id="3.40.50.300">
    <property type="entry name" value="P-loop containing nucleotide triphosphate hydrolases"/>
    <property type="match status" value="1"/>
</dbReference>
<accession>A0A9P4WN11</accession>
<evidence type="ECO:0000313" key="3">
    <source>
        <dbReference type="EMBL" id="KAF3036845.1"/>
    </source>
</evidence>
<dbReference type="AlphaFoldDB" id="A0A9P4WN11"/>
<dbReference type="PANTHER" id="PTHR36681">
    <property type="entry name" value="NUCLEAR GTPASE, GERMINAL CENTER-ASSOCIATED, TANDEM DUPLICATE 3"/>
    <property type="match status" value="1"/>
</dbReference>
<dbReference type="SUPFAM" id="SSF52540">
    <property type="entry name" value="P-loop containing nucleoside triphosphate hydrolases"/>
    <property type="match status" value="1"/>
</dbReference>
<dbReference type="EMBL" id="SWKV01000047">
    <property type="protein sequence ID" value="KAF3036845.1"/>
    <property type="molecule type" value="Genomic_DNA"/>
</dbReference>
<evidence type="ECO:0000256" key="1">
    <source>
        <dbReference type="SAM" id="Coils"/>
    </source>
</evidence>
<evidence type="ECO:0000256" key="2">
    <source>
        <dbReference type="SAM" id="MobiDB-lite"/>
    </source>
</evidence>
<protein>
    <submittedName>
        <fullName evidence="3">Uncharacterized protein</fullName>
    </submittedName>
</protein>
<keyword evidence="4" id="KW-1185">Reference proteome</keyword>
<evidence type="ECO:0000313" key="4">
    <source>
        <dbReference type="Proteomes" id="UP000758155"/>
    </source>
</evidence>
<gene>
    <name evidence="3" type="ORF">E8E12_007724</name>
</gene>
<comment type="caution">
    <text evidence="3">The sequence shown here is derived from an EMBL/GenBank/DDBJ whole genome shotgun (WGS) entry which is preliminary data.</text>
</comment>
<reference evidence="3" key="1">
    <citation type="submission" date="2019-04" db="EMBL/GenBank/DDBJ databases">
        <title>Sequencing of skin fungus with MAO and IRED activity.</title>
        <authorList>
            <person name="Marsaioli A.J."/>
            <person name="Bonatto J.M.C."/>
            <person name="Reis Junior O."/>
        </authorList>
    </citation>
    <scope>NUCLEOTIDE SEQUENCE</scope>
    <source>
        <strain evidence="3">28M1</strain>
    </source>
</reference>
<dbReference type="InterPro" id="IPR027417">
    <property type="entry name" value="P-loop_NTPase"/>
</dbReference>
<feature type="coiled-coil region" evidence="1">
    <location>
        <begin position="332"/>
        <end position="362"/>
    </location>
</feature>